<dbReference type="Pfam" id="PF22848">
    <property type="entry name" value="ASD1_dom"/>
    <property type="match status" value="1"/>
</dbReference>
<keyword evidence="3" id="KW-1185">Reference proteome</keyword>
<name>A0ABR4IVG1_9EURO</name>
<dbReference type="PANTHER" id="PTHR31776">
    <property type="entry name" value="ALPHA-L-ARABINOFURANOSIDASE 1"/>
    <property type="match status" value="1"/>
</dbReference>
<dbReference type="SUPFAM" id="SSF51445">
    <property type="entry name" value="(Trans)glycosidases"/>
    <property type="match status" value="1"/>
</dbReference>
<dbReference type="PANTHER" id="PTHR31776:SF0">
    <property type="entry name" value="ALPHA-L-ARABINOFURANOSIDASE 1"/>
    <property type="match status" value="1"/>
</dbReference>
<dbReference type="Proteomes" id="UP001610335">
    <property type="component" value="Unassembled WGS sequence"/>
</dbReference>
<protein>
    <submittedName>
        <fullName evidence="2">Glycoside hydrolase superfamily</fullName>
    </submittedName>
</protein>
<gene>
    <name evidence="2" type="ORF">BDW59DRAFT_158258</name>
</gene>
<organism evidence="2 3">
    <name type="scientific">Aspergillus cavernicola</name>
    <dbReference type="NCBI Taxonomy" id="176166"/>
    <lineage>
        <taxon>Eukaryota</taxon>
        <taxon>Fungi</taxon>
        <taxon>Dikarya</taxon>
        <taxon>Ascomycota</taxon>
        <taxon>Pezizomycotina</taxon>
        <taxon>Eurotiomycetes</taxon>
        <taxon>Eurotiomycetidae</taxon>
        <taxon>Eurotiales</taxon>
        <taxon>Aspergillaceae</taxon>
        <taxon>Aspergillus</taxon>
        <taxon>Aspergillus subgen. Nidulantes</taxon>
    </lineage>
</organism>
<comment type="caution">
    <text evidence="2">The sequence shown here is derived from an EMBL/GenBank/DDBJ whole genome shotgun (WGS) entry which is preliminary data.</text>
</comment>
<dbReference type="InterPro" id="IPR017853">
    <property type="entry name" value="GH"/>
</dbReference>
<dbReference type="InterPro" id="IPR055235">
    <property type="entry name" value="ASD1_cat"/>
</dbReference>
<keyword evidence="2" id="KW-0378">Hydrolase</keyword>
<evidence type="ECO:0000313" key="2">
    <source>
        <dbReference type="EMBL" id="KAL2830818.1"/>
    </source>
</evidence>
<feature type="domain" description="Alpha-L-arabinofuranosidase 1 catalytic" evidence="1">
    <location>
        <begin position="184"/>
        <end position="286"/>
    </location>
</feature>
<dbReference type="GO" id="GO:0016787">
    <property type="term" value="F:hydrolase activity"/>
    <property type="evidence" value="ECO:0007669"/>
    <property type="project" value="UniProtKB-KW"/>
</dbReference>
<accession>A0ABR4IVG1</accession>
<sequence length="463" mass="51415">MIRNRAFQGSSINRAASLVRNMDHWNHVGEVSLSIDTASPSLSSGLPYQMRMDVPAGTTGPVGFYNEGFGGFNVNASQTYIARLYMRGDYSGDISCYFHRNTSDEVLNSATITVDQTSSDGWKQTYSPTFHPAQTASDANNTFYFTFDGEQLAGQSVYFNLLSEFKQTYKNRHNGVRFDMAEALDNLGANIVHLPGGNNMEGLYSPYYWKWNETTGSLVDRPGRPDTWGDINTDGFGLLEMMQMAKDLELEVILGVWGELYLNGEIVPEVDLQPYIDSVPDELEAIRPLSSEKNEQPLAFYDAIHAAYPSINLIPTINPNPISTPPSGSVDLHIYANEAHFTSLFSNFDQASRDYPVFVNEYAATNIDSNTNAEIGAQTFGSSASDYLCCLPNEHYAALPTFWEVMEARQTVRILASPDLLHVYCRCGCAIIINYKVDDDFGSYPTSSTDSLSDPFPYALESD</sequence>
<evidence type="ECO:0000259" key="1">
    <source>
        <dbReference type="Pfam" id="PF22848"/>
    </source>
</evidence>
<evidence type="ECO:0000313" key="3">
    <source>
        <dbReference type="Proteomes" id="UP001610335"/>
    </source>
</evidence>
<proteinExistence type="predicted"/>
<dbReference type="Gene3D" id="3.20.20.80">
    <property type="entry name" value="Glycosidases"/>
    <property type="match status" value="1"/>
</dbReference>
<dbReference type="InterPro" id="IPR051563">
    <property type="entry name" value="Glycosyl_Hydrolase_51"/>
</dbReference>
<reference evidence="2 3" key="1">
    <citation type="submission" date="2024-07" db="EMBL/GenBank/DDBJ databases">
        <title>Section-level genome sequencing and comparative genomics of Aspergillus sections Usti and Cavernicolus.</title>
        <authorList>
            <consortium name="Lawrence Berkeley National Laboratory"/>
            <person name="Nybo J.L."/>
            <person name="Vesth T.C."/>
            <person name="Theobald S."/>
            <person name="Frisvad J.C."/>
            <person name="Larsen T.O."/>
            <person name="Kjaerboelling I."/>
            <person name="Rothschild-Mancinelli K."/>
            <person name="Lyhne E.K."/>
            <person name="Kogle M.E."/>
            <person name="Barry K."/>
            <person name="Clum A."/>
            <person name="Na H."/>
            <person name="Ledsgaard L."/>
            <person name="Lin J."/>
            <person name="Lipzen A."/>
            <person name="Kuo A."/>
            <person name="Riley R."/>
            <person name="Mondo S."/>
            <person name="LaButti K."/>
            <person name="Haridas S."/>
            <person name="Pangalinan J."/>
            <person name="Salamov A.A."/>
            <person name="Simmons B.A."/>
            <person name="Magnuson J.K."/>
            <person name="Chen J."/>
            <person name="Drula E."/>
            <person name="Henrissat B."/>
            <person name="Wiebenga A."/>
            <person name="Lubbers R.J."/>
            <person name="Gomes A.C."/>
            <person name="Makela M.R."/>
            <person name="Stajich J."/>
            <person name="Grigoriev I.V."/>
            <person name="Mortensen U.H."/>
            <person name="De vries R.P."/>
            <person name="Baker S.E."/>
            <person name="Andersen M.R."/>
        </authorList>
    </citation>
    <scope>NUCLEOTIDE SEQUENCE [LARGE SCALE GENOMIC DNA]</scope>
    <source>
        <strain evidence="2 3">CBS 600.67</strain>
    </source>
</reference>
<dbReference type="EMBL" id="JBFXLS010000011">
    <property type="protein sequence ID" value="KAL2830818.1"/>
    <property type="molecule type" value="Genomic_DNA"/>
</dbReference>